<proteinExistence type="predicted"/>
<evidence type="ECO:0000256" key="1">
    <source>
        <dbReference type="SAM" id="MobiDB-lite"/>
    </source>
</evidence>
<organism evidence="2 3">
    <name type="scientific">Datura stramonium</name>
    <name type="common">Jimsonweed</name>
    <name type="synonym">Common thornapple</name>
    <dbReference type="NCBI Taxonomy" id="4076"/>
    <lineage>
        <taxon>Eukaryota</taxon>
        <taxon>Viridiplantae</taxon>
        <taxon>Streptophyta</taxon>
        <taxon>Embryophyta</taxon>
        <taxon>Tracheophyta</taxon>
        <taxon>Spermatophyta</taxon>
        <taxon>Magnoliopsida</taxon>
        <taxon>eudicotyledons</taxon>
        <taxon>Gunneridae</taxon>
        <taxon>Pentapetalae</taxon>
        <taxon>asterids</taxon>
        <taxon>lamiids</taxon>
        <taxon>Solanales</taxon>
        <taxon>Solanaceae</taxon>
        <taxon>Solanoideae</taxon>
        <taxon>Datureae</taxon>
        <taxon>Datura</taxon>
    </lineage>
</organism>
<comment type="caution">
    <text evidence="2">The sequence shown here is derived from an EMBL/GenBank/DDBJ whole genome shotgun (WGS) entry which is preliminary data.</text>
</comment>
<keyword evidence="3" id="KW-1185">Reference proteome</keyword>
<dbReference type="EMBL" id="JACEIK010000369">
    <property type="protein sequence ID" value="MCD7455797.1"/>
    <property type="molecule type" value="Genomic_DNA"/>
</dbReference>
<evidence type="ECO:0000313" key="3">
    <source>
        <dbReference type="Proteomes" id="UP000823775"/>
    </source>
</evidence>
<dbReference type="Proteomes" id="UP000823775">
    <property type="component" value="Unassembled WGS sequence"/>
</dbReference>
<feature type="region of interest" description="Disordered" evidence="1">
    <location>
        <begin position="21"/>
        <end position="45"/>
    </location>
</feature>
<gene>
    <name evidence="2" type="ORF">HAX54_029651</name>
</gene>
<accession>A0ABS8SAE4</accession>
<protein>
    <submittedName>
        <fullName evidence="2">Uncharacterized protein</fullName>
    </submittedName>
</protein>
<evidence type="ECO:0000313" key="2">
    <source>
        <dbReference type="EMBL" id="MCD7455797.1"/>
    </source>
</evidence>
<reference evidence="2 3" key="1">
    <citation type="journal article" date="2021" name="BMC Genomics">
        <title>Datura genome reveals duplications of psychoactive alkaloid biosynthetic genes and high mutation rate following tissue culture.</title>
        <authorList>
            <person name="Rajewski A."/>
            <person name="Carter-House D."/>
            <person name="Stajich J."/>
            <person name="Litt A."/>
        </authorList>
    </citation>
    <scope>NUCLEOTIDE SEQUENCE [LARGE SCALE GENOMIC DNA]</scope>
    <source>
        <strain evidence="2">AR-01</strain>
    </source>
</reference>
<name>A0ABS8SAE4_DATST</name>
<feature type="compositionally biased region" description="Basic and acidic residues" evidence="1">
    <location>
        <begin position="31"/>
        <end position="45"/>
    </location>
</feature>
<sequence>MNLNVEKGTEVTGLVQRLNEESTIRQPSDPLHWHRGSDVMSDGRQESVGPLWATSRFDGEVDGPLDLRWNVACTVAWGNLCPGVIADSTDRRGSDGPSLSPSVRKILNSFCLGVTARAMDCRASDGSS</sequence>